<dbReference type="AlphaFoldDB" id="A0A0A8ZZH5"/>
<evidence type="ECO:0000313" key="2">
    <source>
        <dbReference type="EMBL" id="JAD44251.1"/>
    </source>
</evidence>
<dbReference type="EMBL" id="GBRH01253644">
    <property type="protein sequence ID" value="JAD44251.1"/>
    <property type="molecule type" value="Transcribed_RNA"/>
</dbReference>
<proteinExistence type="predicted"/>
<feature type="region of interest" description="Disordered" evidence="1">
    <location>
        <begin position="30"/>
        <end position="74"/>
    </location>
</feature>
<protein>
    <submittedName>
        <fullName evidence="2">Uncharacterized protein</fullName>
    </submittedName>
</protein>
<reference evidence="2" key="2">
    <citation type="journal article" date="2015" name="Data Brief">
        <title>Shoot transcriptome of the giant reed, Arundo donax.</title>
        <authorList>
            <person name="Barrero R.A."/>
            <person name="Guerrero F.D."/>
            <person name="Moolhuijzen P."/>
            <person name="Goolsby J.A."/>
            <person name="Tidwell J."/>
            <person name="Bellgard S.E."/>
            <person name="Bellgard M.I."/>
        </authorList>
    </citation>
    <scope>NUCLEOTIDE SEQUENCE</scope>
    <source>
        <tissue evidence="2">Shoot tissue taken approximately 20 cm above the soil surface</tissue>
    </source>
</reference>
<reference evidence="2" key="1">
    <citation type="submission" date="2014-09" db="EMBL/GenBank/DDBJ databases">
        <authorList>
            <person name="Magalhaes I.L.F."/>
            <person name="Oliveira U."/>
            <person name="Santos F.R."/>
            <person name="Vidigal T.H.D.A."/>
            <person name="Brescovit A.D."/>
            <person name="Santos A.J."/>
        </authorList>
    </citation>
    <scope>NUCLEOTIDE SEQUENCE</scope>
    <source>
        <tissue evidence="2">Shoot tissue taken approximately 20 cm above the soil surface</tissue>
    </source>
</reference>
<name>A0A0A8ZZH5_ARUDO</name>
<accession>A0A0A8ZZH5</accession>
<evidence type="ECO:0000256" key="1">
    <source>
        <dbReference type="SAM" id="MobiDB-lite"/>
    </source>
</evidence>
<sequence length="97" mass="11365">MQLYSFILPNSSSNNYHNNLNYMPTKEQRRRIAKGRAPRPIGPYIRQPNHKEERAGPKYYSWRQKSPSPKRLARHASCRLIASRERLAASSRRSLTV</sequence>
<organism evidence="2">
    <name type="scientific">Arundo donax</name>
    <name type="common">Giant reed</name>
    <name type="synonym">Donax arundinaceus</name>
    <dbReference type="NCBI Taxonomy" id="35708"/>
    <lineage>
        <taxon>Eukaryota</taxon>
        <taxon>Viridiplantae</taxon>
        <taxon>Streptophyta</taxon>
        <taxon>Embryophyta</taxon>
        <taxon>Tracheophyta</taxon>
        <taxon>Spermatophyta</taxon>
        <taxon>Magnoliopsida</taxon>
        <taxon>Liliopsida</taxon>
        <taxon>Poales</taxon>
        <taxon>Poaceae</taxon>
        <taxon>PACMAD clade</taxon>
        <taxon>Arundinoideae</taxon>
        <taxon>Arundineae</taxon>
        <taxon>Arundo</taxon>
    </lineage>
</organism>